<dbReference type="RefSeq" id="WP_317560866.1">
    <property type="nucleotide sequence ID" value="NZ_JAWLIP010000002.1"/>
</dbReference>
<evidence type="ECO:0000259" key="2">
    <source>
        <dbReference type="Pfam" id="PF00144"/>
    </source>
</evidence>
<dbReference type="EMBL" id="JAWLIP010000002">
    <property type="protein sequence ID" value="MDV6226102.1"/>
    <property type="molecule type" value="Genomic_DNA"/>
</dbReference>
<evidence type="ECO:0000313" key="4">
    <source>
        <dbReference type="Proteomes" id="UP001185659"/>
    </source>
</evidence>
<feature type="domain" description="Beta-lactamase-related" evidence="2">
    <location>
        <begin position="60"/>
        <end position="334"/>
    </location>
</feature>
<dbReference type="PANTHER" id="PTHR46825">
    <property type="entry name" value="D-ALANYL-D-ALANINE-CARBOXYPEPTIDASE/ENDOPEPTIDASE AMPH"/>
    <property type="match status" value="1"/>
</dbReference>
<sequence>MTDTPRTLRSTRRLVGLTGLASLLLASTPLAAQETDPGADAVQKIALDAFDAMKLNALLLEVRIDGEPLITLAHGEAMPGVPLTTDGHFRNGAVALTYVAAVALRLAEEGRFDLDRPIAEWMPDLPAADTATPRMLLNMTAGYPDHVANEKGFLEPFYADPFRQWTPEELIDVSLSTPRRFAPGENWDYSHSGYVILGRVMEAATGEKLAALMQRYVLDPLNLSQTQGHDTPFVPEPVVHSYTAERGVWEDATHWNPSWTLAQGSVQTTGISDMARSFDTITGIDGFLQPQSRKAMIEPRLIGFGSPLEGCPNCHTLSSAFSYGLGAMLRGDWVMQTPSFAGNASAVATLPQGHSPEGRVTIAVAVTYREEAFDDWQGNVPNRATDIVQKIAGELVPDNPPGPRPKR</sequence>
<dbReference type="SUPFAM" id="SSF56601">
    <property type="entry name" value="beta-lactamase/transpeptidase-like"/>
    <property type="match status" value="1"/>
</dbReference>
<reference evidence="3 4" key="1">
    <citation type="submission" date="2023-10" db="EMBL/GenBank/DDBJ databases">
        <authorList>
            <person name="Venkata Ramana C."/>
            <person name="Sasikala C."/>
            <person name="Dhurka M."/>
        </authorList>
    </citation>
    <scope>NUCLEOTIDE SEQUENCE [LARGE SCALE GENOMIC DNA]</scope>
    <source>
        <strain evidence="3 4">KCTC 32151</strain>
    </source>
</reference>
<name>A0ABU4AIM7_9HYPH</name>
<dbReference type="PANTHER" id="PTHR46825:SF7">
    <property type="entry name" value="D-ALANYL-D-ALANINE CARBOXYPEPTIDASE"/>
    <property type="match status" value="1"/>
</dbReference>
<accession>A0ABU4AIM7</accession>
<dbReference type="InterPro" id="IPR001466">
    <property type="entry name" value="Beta-lactam-related"/>
</dbReference>
<proteinExistence type="predicted"/>
<organism evidence="3 4">
    <name type="scientific">Nitratireductor aquimarinus</name>
    <dbReference type="NCBI Taxonomy" id="889300"/>
    <lineage>
        <taxon>Bacteria</taxon>
        <taxon>Pseudomonadati</taxon>
        <taxon>Pseudomonadota</taxon>
        <taxon>Alphaproteobacteria</taxon>
        <taxon>Hyphomicrobiales</taxon>
        <taxon>Phyllobacteriaceae</taxon>
        <taxon>Nitratireductor</taxon>
    </lineage>
</organism>
<keyword evidence="3" id="KW-0378">Hydrolase</keyword>
<dbReference type="InterPro" id="IPR050491">
    <property type="entry name" value="AmpC-like"/>
</dbReference>
<dbReference type="Proteomes" id="UP001185659">
    <property type="component" value="Unassembled WGS sequence"/>
</dbReference>
<dbReference type="GO" id="GO:0016787">
    <property type="term" value="F:hydrolase activity"/>
    <property type="evidence" value="ECO:0007669"/>
    <property type="project" value="UniProtKB-KW"/>
</dbReference>
<protein>
    <submittedName>
        <fullName evidence="3">Serine hydrolase domain-containing protein</fullName>
        <ecNumber evidence="3">3.1.1.103</ecNumber>
    </submittedName>
</protein>
<dbReference type="Gene3D" id="3.40.710.10">
    <property type="entry name" value="DD-peptidase/beta-lactamase superfamily"/>
    <property type="match status" value="1"/>
</dbReference>
<comment type="caution">
    <text evidence="3">The sequence shown here is derived from an EMBL/GenBank/DDBJ whole genome shotgun (WGS) entry which is preliminary data.</text>
</comment>
<feature type="chain" id="PRO_5045567954" evidence="1">
    <location>
        <begin position="33"/>
        <end position="407"/>
    </location>
</feature>
<keyword evidence="4" id="KW-1185">Reference proteome</keyword>
<evidence type="ECO:0000256" key="1">
    <source>
        <dbReference type="SAM" id="SignalP"/>
    </source>
</evidence>
<feature type="signal peptide" evidence="1">
    <location>
        <begin position="1"/>
        <end position="32"/>
    </location>
</feature>
<dbReference type="EC" id="3.1.1.103" evidence="3"/>
<keyword evidence="1" id="KW-0732">Signal</keyword>
<dbReference type="InterPro" id="IPR012338">
    <property type="entry name" value="Beta-lactam/transpept-like"/>
</dbReference>
<dbReference type="Pfam" id="PF00144">
    <property type="entry name" value="Beta-lactamase"/>
    <property type="match status" value="1"/>
</dbReference>
<gene>
    <name evidence="3" type="ORF">R2G56_07360</name>
</gene>
<evidence type="ECO:0000313" key="3">
    <source>
        <dbReference type="EMBL" id="MDV6226102.1"/>
    </source>
</evidence>